<dbReference type="Gene3D" id="3.30.390.50">
    <property type="entry name" value="CO dehydrogenase flavoprotein, C-terminal domain"/>
    <property type="match status" value="1"/>
</dbReference>
<dbReference type="InterPro" id="IPR016167">
    <property type="entry name" value="FAD-bd_PCMH_sub1"/>
</dbReference>
<dbReference type="AlphaFoldDB" id="A0A512DMH2"/>
<evidence type="ECO:0000256" key="1">
    <source>
        <dbReference type="ARBA" id="ARBA00022630"/>
    </source>
</evidence>
<dbReference type="InterPro" id="IPR036318">
    <property type="entry name" value="FAD-bd_PCMH-like_sf"/>
</dbReference>
<dbReference type="RefSeq" id="WP_044426571.1">
    <property type="nucleotide sequence ID" value="NZ_BJYZ01000007.1"/>
</dbReference>
<dbReference type="PROSITE" id="PS51387">
    <property type="entry name" value="FAD_PCMH"/>
    <property type="match status" value="1"/>
</dbReference>
<gene>
    <name evidence="4" type="ORF">SAE02_18330</name>
</gene>
<dbReference type="EMBL" id="BJYZ01000007">
    <property type="protein sequence ID" value="GEO37685.1"/>
    <property type="molecule type" value="Genomic_DNA"/>
</dbReference>
<dbReference type="SMART" id="SM01092">
    <property type="entry name" value="CO_deh_flav_C"/>
    <property type="match status" value="1"/>
</dbReference>
<accession>A0A512DMH2</accession>
<keyword evidence="1" id="KW-0285">Flavoprotein</keyword>
<evidence type="ECO:0000313" key="5">
    <source>
        <dbReference type="Proteomes" id="UP000321523"/>
    </source>
</evidence>
<dbReference type="Gene3D" id="3.30.43.10">
    <property type="entry name" value="Uridine Diphospho-n-acetylenolpyruvylglucosamine Reductase, domain 2"/>
    <property type="match status" value="1"/>
</dbReference>
<dbReference type="GO" id="GO:0016491">
    <property type="term" value="F:oxidoreductase activity"/>
    <property type="evidence" value="ECO:0007669"/>
    <property type="project" value="InterPro"/>
</dbReference>
<protein>
    <recommendedName>
        <fullName evidence="3">FAD-binding PCMH-type domain-containing protein</fullName>
    </recommendedName>
</protein>
<dbReference type="Pfam" id="PF03450">
    <property type="entry name" value="CO_deh_flav_C"/>
    <property type="match status" value="1"/>
</dbReference>
<dbReference type="InterPro" id="IPR002346">
    <property type="entry name" value="Mopterin_DH_FAD-bd"/>
</dbReference>
<reference evidence="4 5" key="1">
    <citation type="submission" date="2019-07" db="EMBL/GenBank/DDBJ databases">
        <title>Whole genome shotgun sequence of Skermanella aerolata NBRC 106429.</title>
        <authorList>
            <person name="Hosoyama A."/>
            <person name="Uohara A."/>
            <person name="Ohji S."/>
            <person name="Ichikawa N."/>
        </authorList>
    </citation>
    <scope>NUCLEOTIDE SEQUENCE [LARGE SCALE GENOMIC DNA]</scope>
    <source>
        <strain evidence="4 5">NBRC 106429</strain>
    </source>
</reference>
<dbReference type="InterPro" id="IPR051312">
    <property type="entry name" value="Diverse_Substr_Oxidored"/>
</dbReference>
<dbReference type="InterPro" id="IPR016169">
    <property type="entry name" value="FAD-bd_PCMH_sub2"/>
</dbReference>
<proteinExistence type="predicted"/>
<comment type="caution">
    <text evidence="4">The sequence shown here is derived from an EMBL/GenBank/DDBJ whole genome shotgun (WGS) entry which is preliminary data.</text>
</comment>
<dbReference type="GO" id="GO:0071949">
    <property type="term" value="F:FAD binding"/>
    <property type="evidence" value="ECO:0007669"/>
    <property type="project" value="InterPro"/>
</dbReference>
<name>A0A512DMH2_9PROT</name>
<dbReference type="InterPro" id="IPR005107">
    <property type="entry name" value="CO_DH_flav_C"/>
</dbReference>
<dbReference type="OrthoDB" id="9814706at2"/>
<dbReference type="SUPFAM" id="SSF55447">
    <property type="entry name" value="CO dehydrogenase flavoprotein C-terminal domain-like"/>
    <property type="match status" value="1"/>
</dbReference>
<organism evidence="4 5">
    <name type="scientific">Skermanella aerolata</name>
    <dbReference type="NCBI Taxonomy" id="393310"/>
    <lineage>
        <taxon>Bacteria</taxon>
        <taxon>Pseudomonadati</taxon>
        <taxon>Pseudomonadota</taxon>
        <taxon>Alphaproteobacteria</taxon>
        <taxon>Rhodospirillales</taxon>
        <taxon>Azospirillaceae</taxon>
        <taxon>Skermanella</taxon>
    </lineage>
</organism>
<keyword evidence="5" id="KW-1185">Reference proteome</keyword>
<dbReference type="InterPro" id="IPR016166">
    <property type="entry name" value="FAD-bd_PCMH"/>
</dbReference>
<dbReference type="PANTHER" id="PTHR42659:SF9">
    <property type="entry name" value="XANTHINE DEHYDROGENASE FAD-BINDING SUBUNIT XDHB-RELATED"/>
    <property type="match status" value="1"/>
</dbReference>
<evidence type="ECO:0000256" key="2">
    <source>
        <dbReference type="ARBA" id="ARBA00022827"/>
    </source>
</evidence>
<dbReference type="Pfam" id="PF00941">
    <property type="entry name" value="FAD_binding_5"/>
    <property type="match status" value="1"/>
</dbReference>
<keyword evidence="2" id="KW-0274">FAD</keyword>
<feature type="domain" description="FAD-binding PCMH-type" evidence="3">
    <location>
        <begin position="1"/>
        <end position="230"/>
    </location>
</feature>
<evidence type="ECO:0000313" key="4">
    <source>
        <dbReference type="EMBL" id="GEO37685.1"/>
    </source>
</evidence>
<dbReference type="PANTHER" id="PTHR42659">
    <property type="entry name" value="XANTHINE DEHYDROGENASE SUBUNIT C-RELATED"/>
    <property type="match status" value="1"/>
</dbReference>
<dbReference type="Proteomes" id="UP000321523">
    <property type="component" value="Unassembled WGS sequence"/>
</dbReference>
<dbReference type="SUPFAM" id="SSF56176">
    <property type="entry name" value="FAD-binding/transporter-associated domain-like"/>
    <property type="match status" value="1"/>
</dbReference>
<dbReference type="Gene3D" id="3.30.465.10">
    <property type="match status" value="2"/>
</dbReference>
<dbReference type="InterPro" id="IPR036683">
    <property type="entry name" value="CO_DH_flav_C_dom_sf"/>
</dbReference>
<evidence type="ECO:0000259" key="3">
    <source>
        <dbReference type="PROSITE" id="PS51387"/>
    </source>
</evidence>
<sequence length="339" mass="36492">MRPFGYSRPSSVSNAILEVREFLAADPQSSLSFLAGGTTLLDLMKLDVVRPERIIDLNALRDELGYTRSDGSALRLGAFARMADVAADAEVIANYPVIAQSLSLAASAQLRNMASLGGNVLQRTRCPYFRDPSWSACNKRVPGSGCAAVQGANRAHAVLGTSDHCIATYPGDFAQALVALDASIVIAGPRGNRTIPFDSLHRRPDGNPHLETSLQPGEIIAEFIVPARSWMRRSLYLKIRDRQSYEFAVAAAAVALDLDGGMVRDARIALGGVAAVPWRAREAEDALRGQPLTEAVARTAARLAFAEARPQSHNAYKIELGQSTLVRALLQASSMELRP</sequence>